<reference evidence="6" key="1">
    <citation type="submission" date="2021-01" db="EMBL/GenBank/DDBJ databases">
        <authorList>
            <consortium name="Genoscope - CEA"/>
            <person name="William W."/>
        </authorList>
    </citation>
    <scope>NUCLEOTIDE SEQUENCE</scope>
</reference>
<comment type="subcellular location">
    <subcellularLocation>
        <location evidence="3">Nucleus</location>
    </subcellularLocation>
</comment>
<dbReference type="InterPro" id="IPR000504">
    <property type="entry name" value="RRM_dom"/>
</dbReference>
<evidence type="ECO:0000256" key="1">
    <source>
        <dbReference type="ARBA" id="ARBA00022884"/>
    </source>
</evidence>
<evidence type="ECO:0000256" key="2">
    <source>
        <dbReference type="PROSITE-ProRule" id="PRU00176"/>
    </source>
</evidence>
<feature type="region of interest" description="Disordered" evidence="4">
    <location>
        <begin position="127"/>
        <end position="196"/>
    </location>
</feature>
<dbReference type="CDD" id="cd12240">
    <property type="entry name" value="RRM_NCBP2"/>
    <property type="match status" value="1"/>
</dbReference>
<dbReference type="PROSITE" id="PS50102">
    <property type="entry name" value="RRM"/>
    <property type="match status" value="1"/>
</dbReference>
<evidence type="ECO:0000313" key="6">
    <source>
        <dbReference type="EMBL" id="CAD8179274.1"/>
    </source>
</evidence>
<feature type="domain" description="RRM" evidence="5">
    <location>
        <begin position="40"/>
        <end position="119"/>
    </location>
</feature>
<dbReference type="AlphaFoldDB" id="A0A8S1VPA0"/>
<dbReference type="GO" id="GO:0005846">
    <property type="term" value="C:nuclear cap binding complex"/>
    <property type="evidence" value="ECO:0007669"/>
    <property type="project" value="InterPro"/>
</dbReference>
<keyword evidence="3" id="KW-0508">mRNA splicing</keyword>
<comment type="caution">
    <text evidence="6">The sequence shown here is derived from an EMBL/GenBank/DDBJ whole genome shotgun (WGS) entry which is preliminary data.</text>
</comment>
<keyword evidence="7" id="KW-1185">Reference proteome</keyword>
<sequence>MSNLNAASLYENLQQPISQYYDKSSNLTREEYFYKLSISTTLYLGNLSIYTTEEQIFELFNRVGAGVRRLIMGRNKETGKAIGFCFIEYFNHEDAKEAHEYLDLLKLDERAIRVDWDIGYSEGREYGRGTGGNQVRDSYRKVADPERPNVQSNRGRGRSYNNNGGRRKQVDEDESDNSGGGYKKRAGNRSNNNYKD</sequence>
<evidence type="ECO:0000313" key="7">
    <source>
        <dbReference type="Proteomes" id="UP000683925"/>
    </source>
</evidence>
<feature type="compositionally biased region" description="Low complexity" evidence="4">
    <location>
        <begin position="152"/>
        <end position="164"/>
    </location>
</feature>
<comment type="similarity">
    <text evidence="3">Belongs to the RRM NCBP2 family.</text>
</comment>
<dbReference type="EMBL" id="CAJJDP010000071">
    <property type="protein sequence ID" value="CAD8179274.1"/>
    <property type="molecule type" value="Genomic_DNA"/>
</dbReference>
<protein>
    <recommendedName>
        <fullName evidence="3">Nuclear cap-binding protein subunit 2</fullName>
    </recommendedName>
    <alternativeName>
        <fullName evidence="3">20 kDa nuclear cap-binding protein</fullName>
    </alternativeName>
</protein>
<gene>
    <name evidence="6" type="ORF">POCTA_138.1.T0720211</name>
</gene>
<dbReference type="GO" id="GO:0005634">
    <property type="term" value="C:nucleus"/>
    <property type="evidence" value="ECO:0007669"/>
    <property type="project" value="UniProtKB-SubCell"/>
</dbReference>
<dbReference type="OrthoDB" id="311897at2759"/>
<keyword evidence="3" id="KW-0539">Nucleus</keyword>
<dbReference type="GO" id="GO:0000339">
    <property type="term" value="F:RNA cap binding"/>
    <property type="evidence" value="ECO:0007669"/>
    <property type="project" value="InterPro"/>
</dbReference>
<evidence type="ECO:0000256" key="4">
    <source>
        <dbReference type="SAM" id="MobiDB-lite"/>
    </source>
</evidence>
<dbReference type="FunFam" id="3.30.70.330:FF:001933">
    <property type="match status" value="1"/>
</dbReference>
<dbReference type="Proteomes" id="UP000683925">
    <property type="component" value="Unassembled WGS sequence"/>
</dbReference>
<evidence type="ECO:0000256" key="3">
    <source>
        <dbReference type="RuleBase" id="RU364036"/>
    </source>
</evidence>
<accession>A0A8S1VPA0</accession>
<dbReference type="PANTHER" id="PTHR18847:SF0">
    <property type="entry name" value="NUCLEAR CAP-BINDING PROTEIN SUBUNIT 2"/>
    <property type="match status" value="1"/>
</dbReference>
<evidence type="ECO:0000259" key="5">
    <source>
        <dbReference type="PROSITE" id="PS50102"/>
    </source>
</evidence>
<dbReference type="PANTHER" id="PTHR18847">
    <property type="entry name" value="20 KD NUCLEAR CAP BINDING PROTEIN"/>
    <property type="match status" value="1"/>
</dbReference>
<organism evidence="6 7">
    <name type="scientific">Paramecium octaurelia</name>
    <dbReference type="NCBI Taxonomy" id="43137"/>
    <lineage>
        <taxon>Eukaryota</taxon>
        <taxon>Sar</taxon>
        <taxon>Alveolata</taxon>
        <taxon>Ciliophora</taxon>
        <taxon>Intramacronucleata</taxon>
        <taxon>Oligohymenophorea</taxon>
        <taxon>Peniculida</taxon>
        <taxon>Parameciidae</taxon>
        <taxon>Paramecium</taxon>
    </lineage>
</organism>
<dbReference type="Pfam" id="PF00076">
    <property type="entry name" value="RRM_1"/>
    <property type="match status" value="1"/>
</dbReference>
<feature type="compositionally biased region" description="Basic and acidic residues" evidence="4">
    <location>
        <begin position="137"/>
        <end position="147"/>
    </location>
</feature>
<dbReference type="SMART" id="SM00360">
    <property type="entry name" value="RRM"/>
    <property type="match status" value="1"/>
</dbReference>
<dbReference type="InterPro" id="IPR034148">
    <property type="entry name" value="NCBP2_RRM"/>
</dbReference>
<proteinExistence type="inferred from homology"/>
<dbReference type="GO" id="GO:0045292">
    <property type="term" value="P:mRNA cis splicing, via spliceosome"/>
    <property type="evidence" value="ECO:0007669"/>
    <property type="project" value="InterPro"/>
</dbReference>
<name>A0A8S1VPA0_PAROT</name>
<keyword evidence="1 2" id="KW-0694">RNA-binding</keyword>
<keyword evidence="3" id="KW-0507">mRNA processing</keyword>
<dbReference type="OMA" id="QIYEHMC"/>
<dbReference type="InterPro" id="IPR027157">
    <property type="entry name" value="NCBP2"/>
</dbReference>